<evidence type="ECO:0000313" key="8">
    <source>
        <dbReference type="Proteomes" id="UP000253975"/>
    </source>
</evidence>
<feature type="domain" description="ATPase BadF/BadG/BcrA/BcrD type" evidence="5">
    <location>
        <begin position="14"/>
        <end position="233"/>
    </location>
</feature>
<dbReference type="Proteomes" id="UP000253975">
    <property type="component" value="Unassembled WGS sequence"/>
</dbReference>
<sequence>MTEMTAAQSRNLHVGIDIGSTTVKAVVLDADTNEELFGVYRRHGSQQIQATLRVLDEIVARFPLSHIRCALCGSGSEDIAHGIGAPFIQEVVAGATAVRALYPQANCTIELGGQDAKMIFFRHDESGVQELGDMRMNGSCAGGTGAFIDEVAEVLSIPVEQFNEYAEAGTRTYDISGRCGVYAKTDIQPLLNNGVSKCDLALSTFHAIAKQTLGGLAQGLDVRAPIVFMGGPLTFNPRLIGVFKERLGLSDDQALIPDHPETMVARGAALSLSDLFAAEDASLCIEHARVALSELESSFEAQPTDAPLFANAEEKADFEARHGKLAECGGVARARELCDSNRSLRVWLGIDSGSTTTKLALVADDGEVIDSFYASNEGEPLAIARDALIALRDRYASAGIQLDIAGVGVTGYGEDLFASAFSADCHTVETVAHARAARAFVPDASFILDIGGQDMKAMWVEDGIVRDIVVNEACSSGCGSFLENFAQSLGIQTSDIAQAAFRSEHPAHLGSRCTVFMNSSIVSEQKNGRTPDDIMAGLCRSIIENVFTKVIRVSNLDSLGDRIVVQGGTFANDAVLRALEVYVGRNVVRAPYPGLMGAIGCALIAHDRSTGEKSSFIGLDALDGFAFTTQANVPCDKCANRCARTVVSFSDGRAFVTGNRCARGEISTPARESHAAGAVCKRVATPVNLFAVRQRLLFKEWPMRPLCTKRHITVGLPRVLALWDTAPFWTTLLRALGFDVELSSLSTRKMYEDGLPSVTSDTVCFPAKVVHGHVRQLARMRVDRIFMPIITTVPTENRAETSVSMCAVVKGYPMVVKSSDDPVRTWNVPFDTPLFHWFSTTDRDRQLCAYLRETFGIDEDMAREAIRMADDAQESFKRELVERGAAALDAAREAGTYAVVLASRPYHNDPLVNHRLPELFCKLGISVLPPDAVPHIEDVDLSASLIDVVNNFHARMLASAVLAAESPNLEYVQLVSFGCGHDAYLSDEIVRLMRERSGGTKTPLILKTDESDASGPLRIRVRSFVETVDARRERASAPATPHELPDPYPRKFTRADRREKVILVPNTSHAFCRLMSSVFCKQGVRAVPLDLGRERAIELGKRYVHNDICFPAQIVIGEALAALESGQYDDADVAIGTGKYIGDCRLTHYAALLRKALDDAGYEHVPIITNDDADAHNIHPGFRMNLASAIRIAMGLPMIDALEALLRRIRPYELEPGAADAAFGAGIDAIMEGIERHGVAGAKRGFKHAISLMNNVEYDRSNPRPTVLIVGEYLLNFHPGANRDIEAYLERNGFEIIEARMTDVIRKTYFYQDAQSREFHVTRPAANVAFNRVANALFEHAHDVCDRIGKAHPLYEPPCRMGDLVQASDPIIHHTFDAGEGVLIAAEILHQAQHGCNSFVILQPFGCLPNHVVGRGIVKQLKERYPHANILPLDYDPDVSFANIENRLQMLVMSARAGRAACGDCSKEACRG</sequence>
<proteinExistence type="predicted"/>
<evidence type="ECO:0000256" key="1">
    <source>
        <dbReference type="ARBA" id="ARBA00001966"/>
    </source>
</evidence>
<dbReference type="PANTHER" id="PTHR32329">
    <property type="entry name" value="BIFUNCTIONAL PROTEIN [INCLUDES 2-HYDROXYACYL-COA DEHYDRATASE (N-TER) AND ITS ACTIVATOR DOMAIN (C_TERM)-RELATED"/>
    <property type="match status" value="1"/>
</dbReference>
<keyword evidence="4" id="KW-0411">Iron-sulfur</keyword>
<organism evidence="7 8">
    <name type="scientific">Slackia isoflavoniconvertens</name>
    <dbReference type="NCBI Taxonomy" id="572010"/>
    <lineage>
        <taxon>Bacteria</taxon>
        <taxon>Bacillati</taxon>
        <taxon>Actinomycetota</taxon>
        <taxon>Coriobacteriia</taxon>
        <taxon>Eggerthellales</taxon>
        <taxon>Eggerthellaceae</taxon>
        <taxon>Slackia</taxon>
    </lineage>
</organism>
<dbReference type="InterPro" id="IPR051805">
    <property type="entry name" value="Dehydratase_Activator_Redct"/>
</dbReference>
<dbReference type="EMBL" id="PPTO01000003">
    <property type="protein sequence ID" value="RDB60225.1"/>
    <property type="molecule type" value="Genomic_DNA"/>
</dbReference>
<dbReference type="InterPro" id="IPR002731">
    <property type="entry name" value="ATPase_BadF"/>
</dbReference>
<evidence type="ECO:0000256" key="4">
    <source>
        <dbReference type="ARBA" id="ARBA00023014"/>
    </source>
</evidence>
<dbReference type="InterPro" id="IPR043129">
    <property type="entry name" value="ATPase_NBD"/>
</dbReference>
<protein>
    <submittedName>
        <fullName evidence="7">Activase</fullName>
    </submittedName>
</protein>
<dbReference type="SUPFAM" id="SSF53067">
    <property type="entry name" value="Actin-like ATPase domain"/>
    <property type="match status" value="2"/>
</dbReference>
<dbReference type="NCBIfam" id="TIGR00241">
    <property type="entry name" value="CoA_E_activ"/>
    <property type="match status" value="1"/>
</dbReference>
<dbReference type="RefSeq" id="WP_114614962.1">
    <property type="nucleotide sequence ID" value="NZ_PPTO01000003.1"/>
</dbReference>
<name>A0A369LPX9_9ACTN</name>
<dbReference type="Pfam" id="PF09989">
    <property type="entry name" value="DUF2229"/>
    <property type="match status" value="1"/>
</dbReference>
<keyword evidence="3" id="KW-0408">Iron</keyword>
<feature type="domain" description="DUF2229" evidence="6">
    <location>
        <begin position="713"/>
        <end position="933"/>
    </location>
</feature>
<gene>
    <name evidence="7" type="ORF">C1881_02455</name>
</gene>
<feature type="domain" description="ATPase BadF/BadG/BcrA/BcrD type" evidence="5">
    <location>
        <begin position="348"/>
        <end position="605"/>
    </location>
</feature>
<evidence type="ECO:0000256" key="2">
    <source>
        <dbReference type="ARBA" id="ARBA00022723"/>
    </source>
</evidence>
<comment type="cofactor">
    <cofactor evidence="1">
        <name>[4Fe-4S] cluster</name>
        <dbReference type="ChEBI" id="CHEBI:49883"/>
    </cofactor>
</comment>
<dbReference type="CDD" id="cd24035">
    <property type="entry name" value="ASKHA_NBD_O66634-like_rpt2"/>
    <property type="match status" value="1"/>
</dbReference>
<dbReference type="InterPro" id="IPR018709">
    <property type="entry name" value="CoA_activase_DUF2229"/>
</dbReference>
<evidence type="ECO:0000259" key="6">
    <source>
        <dbReference type="Pfam" id="PF09989"/>
    </source>
</evidence>
<dbReference type="GO" id="GO:0046872">
    <property type="term" value="F:metal ion binding"/>
    <property type="evidence" value="ECO:0007669"/>
    <property type="project" value="UniProtKB-KW"/>
</dbReference>
<dbReference type="Gene3D" id="3.30.420.40">
    <property type="match status" value="4"/>
</dbReference>
<keyword evidence="2" id="KW-0479">Metal-binding</keyword>
<dbReference type="PANTHER" id="PTHR32329:SF4">
    <property type="entry name" value="ACTIVATOR OF 2-HYDROXYACYL-COA DEHYDRATASE"/>
    <property type="match status" value="1"/>
</dbReference>
<comment type="caution">
    <text evidence="7">The sequence shown here is derived from an EMBL/GenBank/DDBJ whole genome shotgun (WGS) entry which is preliminary data.</text>
</comment>
<accession>A0A369LPX9</accession>
<reference evidence="7 8" key="1">
    <citation type="journal article" date="2018" name="Elife">
        <title>Discovery and characterization of a prevalent human gut bacterial enzyme sufficient for the inactivation of a family of plant toxins.</title>
        <authorList>
            <person name="Koppel N."/>
            <person name="Bisanz J.E."/>
            <person name="Pandelia M.E."/>
            <person name="Turnbaugh P.J."/>
            <person name="Balskus E.P."/>
        </authorList>
    </citation>
    <scope>NUCLEOTIDE SEQUENCE [LARGE SCALE GENOMIC DNA]</scope>
    <source>
        <strain evidence="7 8">OB21 GAM31</strain>
    </source>
</reference>
<evidence type="ECO:0000313" key="7">
    <source>
        <dbReference type="EMBL" id="RDB60225.1"/>
    </source>
</evidence>
<evidence type="ECO:0000259" key="5">
    <source>
        <dbReference type="Pfam" id="PF01869"/>
    </source>
</evidence>
<dbReference type="Pfam" id="PF01869">
    <property type="entry name" value="BcrAD_BadFG"/>
    <property type="match status" value="2"/>
</dbReference>
<dbReference type="InterPro" id="IPR008275">
    <property type="entry name" value="CoA_E_activase_dom"/>
</dbReference>
<dbReference type="GO" id="GO:0051536">
    <property type="term" value="F:iron-sulfur cluster binding"/>
    <property type="evidence" value="ECO:0007669"/>
    <property type="project" value="UniProtKB-KW"/>
</dbReference>
<dbReference type="CDD" id="cd24034">
    <property type="entry name" value="ASKHA_NBD_O66634-like_rpt1"/>
    <property type="match status" value="1"/>
</dbReference>
<evidence type="ECO:0000256" key="3">
    <source>
        <dbReference type="ARBA" id="ARBA00023004"/>
    </source>
</evidence>